<reference evidence="2 3" key="1">
    <citation type="submission" date="2022-07" db="EMBL/GenBank/DDBJ databases">
        <title>Genome-wide signatures of adaptation to extreme environments.</title>
        <authorList>
            <person name="Cho C.H."/>
            <person name="Yoon H.S."/>
        </authorList>
    </citation>
    <scope>NUCLEOTIDE SEQUENCE [LARGE SCALE GENOMIC DNA]</scope>
    <source>
        <strain evidence="2 3">DBV 063 E5</strain>
    </source>
</reference>
<protein>
    <recommendedName>
        <fullName evidence="1">Dienelactone hydrolase domain-containing protein</fullName>
    </recommendedName>
</protein>
<dbReference type="EMBL" id="JANCYW010000004">
    <property type="protein sequence ID" value="KAK4535340.1"/>
    <property type="molecule type" value="Genomic_DNA"/>
</dbReference>
<dbReference type="Gene3D" id="3.40.50.1820">
    <property type="entry name" value="alpha/beta hydrolase"/>
    <property type="match status" value="1"/>
</dbReference>
<keyword evidence="3" id="KW-1185">Reference proteome</keyword>
<comment type="caution">
    <text evidence="2">The sequence shown here is derived from an EMBL/GenBank/DDBJ whole genome shotgun (WGS) entry which is preliminary data.</text>
</comment>
<dbReference type="PANTHER" id="PTHR17630:SF44">
    <property type="entry name" value="PROTEIN AIM2"/>
    <property type="match status" value="1"/>
</dbReference>
<dbReference type="InterPro" id="IPR029058">
    <property type="entry name" value="AB_hydrolase_fold"/>
</dbReference>
<feature type="domain" description="Dienelactone hydrolase" evidence="1">
    <location>
        <begin position="39"/>
        <end position="263"/>
    </location>
</feature>
<organism evidence="2 3">
    <name type="scientific">Cyanidium caldarium</name>
    <name type="common">Red alga</name>
    <dbReference type="NCBI Taxonomy" id="2771"/>
    <lineage>
        <taxon>Eukaryota</taxon>
        <taxon>Rhodophyta</taxon>
        <taxon>Bangiophyceae</taxon>
        <taxon>Cyanidiales</taxon>
        <taxon>Cyanidiaceae</taxon>
        <taxon>Cyanidium</taxon>
    </lineage>
</organism>
<dbReference type="SUPFAM" id="SSF53474">
    <property type="entry name" value="alpha/beta-Hydrolases"/>
    <property type="match status" value="1"/>
</dbReference>
<dbReference type="InterPro" id="IPR002925">
    <property type="entry name" value="Dienelactn_hydro"/>
</dbReference>
<evidence type="ECO:0000313" key="3">
    <source>
        <dbReference type="Proteomes" id="UP001301350"/>
    </source>
</evidence>
<sequence>MSNAGAKEGGCCPPGSWPALQVDYKPRGTMKDIGKGLQAYVVGSGSRGIIVLPDVFGVESGHSKAICDAFADAGFVAVLPDMFRGGALQPRDPNNPLADIGAWGPKFDYQSVLQKDVKEVLLPYLHDQCKLKSNASIALAGFCWGSWMLFHMCADSSLPGGPFACGISFHPSVQVEAFFFKRDPLALIDRATCPQLLLPSAGEDASLKEEGDAIKRLRAKPFGASCGVRTFPEMQHGWVNRGDLNDPKVARDSQQALELGIDFAKRHTKPAA</sequence>
<evidence type="ECO:0000259" key="1">
    <source>
        <dbReference type="Pfam" id="PF01738"/>
    </source>
</evidence>
<name>A0AAV9ISR8_CYACA</name>
<dbReference type="Pfam" id="PF01738">
    <property type="entry name" value="DLH"/>
    <property type="match status" value="1"/>
</dbReference>
<gene>
    <name evidence="2" type="ORF">CDCA_CDCA04G1365</name>
</gene>
<dbReference type="Proteomes" id="UP001301350">
    <property type="component" value="Unassembled WGS sequence"/>
</dbReference>
<accession>A0AAV9ISR8</accession>
<proteinExistence type="predicted"/>
<dbReference type="GO" id="GO:0016787">
    <property type="term" value="F:hydrolase activity"/>
    <property type="evidence" value="ECO:0007669"/>
    <property type="project" value="InterPro"/>
</dbReference>
<evidence type="ECO:0000313" key="2">
    <source>
        <dbReference type="EMBL" id="KAK4535340.1"/>
    </source>
</evidence>
<dbReference type="AlphaFoldDB" id="A0AAV9ISR8"/>
<dbReference type="PANTHER" id="PTHR17630">
    <property type="entry name" value="DIENELACTONE HYDROLASE"/>
    <property type="match status" value="1"/>
</dbReference>